<feature type="compositionally biased region" description="Basic residues" evidence="1">
    <location>
        <begin position="216"/>
        <end position="226"/>
    </location>
</feature>
<dbReference type="AlphaFoldDB" id="A0A6J4LYE9"/>
<feature type="compositionally biased region" description="Basic and acidic residues" evidence="1">
    <location>
        <begin position="255"/>
        <end position="270"/>
    </location>
</feature>
<feature type="compositionally biased region" description="Low complexity" evidence="1">
    <location>
        <begin position="177"/>
        <end position="193"/>
    </location>
</feature>
<feature type="non-terminal residue" evidence="2">
    <location>
        <position position="1"/>
    </location>
</feature>
<protein>
    <submittedName>
        <fullName evidence="2">Uncharacterized protein</fullName>
    </submittedName>
</protein>
<gene>
    <name evidence="2" type="ORF">AVDCRST_MAG68-3155</name>
</gene>
<feature type="compositionally biased region" description="Gly residues" evidence="1">
    <location>
        <begin position="162"/>
        <end position="173"/>
    </location>
</feature>
<feature type="region of interest" description="Disordered" evidence="1">
    <location>
        <begin position="136"/>
        <end position="310"/>
    </location>
</feature>
<evidence type="ECO:0000313" key="2">
    <source>
        <dbReference type="EMBL" id="CAA9343237.1"/>
    </source>
</evidence>
<feature type="non-terminal residue" evidence="2">
    <location>
        <position position="428"/>
    </location>
</feature>
<organism evidence="2">
    <name type="scientific">uncultured Gemmatimonadota bacterium</name>
    <dbReference type="NCBI Taxonomy" id="203437"/>
    <lineage>
        <taxon>Bacteria</taxon>
        <taxon>Pseudomonadati</taxon>
        <taxon>Gemmatimonadota</taxon>
        <taxon>environmental samples</taxon>
    </lineage>
</organism>
<name>A0A6J4LYE9_9BACT</name>
<dbReference type="EMBL" id="CADCTW010000149">
    <property type="protein sequence ID" value="CAA9343237.1"/>
    <property type="molecule type" value="Genomic_DNA"/>
</dbReference>
<feature type="compositionally biased region" description="Basic and acidic residues" evidence="1">
    <location>
        <begin position="279"/>
        <end position="310"/>
    </location>
</feature>
<feature type="region of interest" description="Disordered" evidence="1">
    <location>
        <begin position="329"/>
        <end position="428"/>
    </location>
</feature>
<feature type="compositionally biased region" description="Basic and acidic residues" evidence="1">
    <location>
        <begin position="413"/>
        <end position="428"/>
    </location>
</feature>
<feature type="compositionally biased region" description="Basic residues" evidence="1">
    <location>
        <begin position="8"/>
        <end position="20"/>
    </location>
</feature>
<proteinExistence type="predicted"/>
<sequence>DRTLPRHSPPHRRAPRHPRLLVHAPGGRLGERRARRAALFRLRRSPRHPRPRVRRRHAPAVHAPLHPQAAGDAGAVHRHPPGRLQHPCPGRRGDQRALLERELGGEVSLPVPRVSRGGHGAVLVAPARARVVRVRGGRGAGVRRGVRVRPRPPGPAEAADAGGDGGAGVPGGREAGKGAAAGVPQALPAARQGAAGGAGGGAPPPRERVAPERTGGKHRGARRGRVRERAARPRGGVPGERGRARPVGGGRRPRGRDGPGERLRVRDGLRARRPPRALRRGDVREGLARDGARQAAGRERPRRDAGLGLLERRRGGEAAGAVLRLGEGAGRAPLHRTPAGQVERAGARGAAAGDTVRRAGEAPGLPGRPGGLALPRRSAHRGRPVRRDAPAALRVHPGARGGHHGARGAHALPEARRRERAAGERQRL</sequence>
<feature type="compositionally biased region" description="Low complexity" evidence="1">
    <location>
        <begin position="361"/>
        <end position="376"/>
    </location>
</feature>
<feature type="compositionally biased region" description="Basic and acidic residues" evidence="1">
    <location>
        <begin position="205"/>
        <end position="215"/>
    </location>
</feature>
<accession>A0A6J4LYE9</accession>
<reference evidence="2" key="1">
    <citation type="submission" date="2020-02" db="EMBL/GenBank/DDBJ databases">
        <authorList>
            <person name="Meier V. D."/>
        </authorList>
    </citation>
    <scope>NUCLEOTIDE SEQUENCE</scope>
    <source>
        <strain evidence="2">AVDCRST_MAG68</strain>
    </source>
</reference>
<evidence type="ECO:0000256" key="1">
    <source>
        <dbReference type="SAM" id="MobiDB-lite"/>
    </source>
</evidence>
<feature type="region of interest" description="Disordered" evidence="1">
    <location>
        <begin position="1"/>
        <end position="30"/>
    </location>
</feature>